<dbReference type="InterPro" id="IPR042522">
    <property type="entry name" value="Atg7_N_1"/>
</dbReference>
<evidence type="ECO:0000313" key="5">
    <source>
        <dbReference type="Proteomes" id="UP001623349"/>
    </source>
</evidence>
<sequence length="524" mass="57897">MTGLPTRRSQRRPVRTVAMGDPGLSKLQFAPFNSALDVGFWHELTQKKLNEYRLDEAPKDIKGYYYNVSAPTPARCCPAMGTLHNTNTLEAFKTADKKLLLEQSANEIWEAIKSGAALENPMLLNKFLLLTFAIQALEHAYDDLCRAEGVTALPYFLFKYDDNTVLVSLLKHYSDFFQGQRTKQSGSFQSVEVLCFRDRTMQGARDPRLAESSVDLNLKLMCWRLVPTLDLDKVVSVKCLLLGAGTLGCNVARTLMGWGVRHVTFVDNAKISYSNPVRQPLYEFEDCLGGGKPKALAAAERLQKIFPGVNASGFNMSIPMPGHPVNFSDVTMEQARRDVEQLEQLIDNHDVIFLLMDTRESRWLPTVLAASKRKVSLVINAALGFDTFVVMRHGLKKPKQQGAGDLCPSHLVAPADLGSSLFANIPGYKLGCYFCNDVVAPGDSTRDRTLDQQCTVSRPGLAVIAGALAVELMVSVLQHPEGGYAIASSSDDRMNEPPTSLGLVPHQVLDQYEREGFSFLAKTV</sequence>
<dbReference type="InterPro" id="IPR000594">
    <property type="entry name" value="ThiF_NAD_FAD-bd"/>
</dbReference>
<feature type="domain" description="THIF-type NAD/FAD binding fold" evidence="2">
    <location>
        <begin position="219"/>
        <end position="482"/>
    </location>
</feature>
<gene>
    <name evidence="4" type="ORF">APTSU1_000640000</name>
</gene>
<dbReference type="EMBL" id="BAAFST010000006">
    <property type="protein sequence ID" value="GAB1291170.1"/>
    <property type="molecule type" value="Genomic_DNA"/>
</dbReference>
<dbReference type="Proteomes" id="UP001623349">
    <property type="component" value="Unassembled WGS sequence"/>
</dbReference>
<keyword evidence="5" id="KW-1185">Reference proteome</keyword>
<dbReference type="CDD" id="cd01486">
    <property type="entry name" value="Apg7"/>
    <property type="match status" value="1"/>
</dbReference>
<comment type="caution">
    <text evidence="4">The sequence shown here is derived from an EMBL/GenBank/DDBJ whole genome shotgun (WGS) entry which is preliminary data.</text>
</comment>
<accession>A0ABQ0EWB1</accession>
<dbReference type="InterPro" id="IPR045886">
    <property type="entry name" value="ThiF/MoeB/HesA"/>
</dbReference>
<dbReference type="InterPro" id="IPR032197">
    <property type="entry name" value="Atg7_N"/>
</dbReference>
<dbReference type="PANTHER" id="PTHR10953:SF3">
    <property type="entry name" value="UBIQUITIN-LIKE MODIFIER-ACTIVATING ENZYME ATG7"/>
    <property type="match status" value="1"/>
</dbReference>
<dbReference type="SUPFAM" id="SSF69572">
    <property type="entry name" value="Activating enzymes of the ubiquitin-like proteins"/>
    <property type="match status" value="1"/>
</dbReference>
<protein>
    <submittedName>
        <fullName evidence="4">Ubiquitin-like modifier-activating enzyme ATG7</fullName>
    </submittedName>
</protein>
<keyword evidence="1" id="KW-0175">Coiled coil</keyword>
<evidence type="ECO:0000259" key="2">
    <source>
        <dbReference type="Pfam" id="PF00899"/>
    </source>
</evidence>
<evidence type="ECO:0000313" key="4">
    <source>
        <dbReference type="EMBL" id="GAB1291170.1"/>
    </source>
</evidence>
<dbReference type="InterPro" id="IPR035985">
    <property type="entry name" value="Ubiquitin-activating_enz"/>
</dbReference>
<feature type="domain" description="Ubiquitin-like modifier-activating enzyme Atg7 N-terminal" evidence="3">
    <location>
        <begin position="27"/>
        <end position="133"/>
    </location>
</feature>
<dbReference type="Pfam" id="PF16420">
    <property type="entry name" value="ATG7_N"/>
    <property type="match status" value="1"/>
</dbReference>
<dbReference type="Gene3D" id="3.40.140.70">
    <property type="entry name" value="Ubiquitin-like modifier-activating enzyme ATG7 N-terminal domain"/>
    <property type="match status" value="2"/>
</dbReference>
<dbReference type="Gene3D" id="3.40.50.720">
    <property type="entry name" value="NAD(P)-binding Rossmann-like Domain"/>
    <property type="match status" value="1"/>
</dbReference>
<dbReference type="PANTHER" id="PTHR10953">
    <property type="entry name" value="UBIQUITIN-ACTIVATING ENZYME E1"/>
    <property type="match status" value="1"/>
</dbReference>
<dbReference type="Pfam" id="PF00899">
    <property type="entry name" value="ThiF"/>
    <property type="match status" value="1"/>
</dbReference>
<evidence type="ECO:0000259" key="3">
    <source>
        <dbReference type="Pfam" id="PF16420"/>
    </source>
</evidence>
<proteinExistence type="predicted"/>
<feature type="coiled-coil region" evidence="1">
    <location>
        <begin position="325"/>
        <end position="352"/>
    </location>
</feature>
<reference evidence="4 5" key="1">
    <citation type="submission" date="2024-08" db="EMBL/GenBank/DDBJ databases">
        <title>The draft genome of Apodemus speciosus.</title>
        <authorList>
            <person name="Nabeshima K."/>
            <person name="Suzuki S."/>
            <person name="Onuma M."/>
        </authorList>
    </citation>
    <scope>NUCLEOTIDE SEQUENCE [LARGE SCALE GENOMIC DNA]</scope>
    <source>
        <strain evidence="4">IB14-021</strain>
    </source>
</reference>
<evidence type="ECO:0000256" key="1">
    <source>
        <dbReference type="SAM" id="Coils"/>
    </source>
</evidence>
<name>A0ABQ0EWB1_APOSI</name>
<organism evidence="4 5">
    <name type="scientific">Apodemus speciosus</name>
    <name type="common">Large Japanese field mouse</name>
    <dbReference type="NCBI Taxonomy" id="105296"/>
    <lineage>
        <taxon>Eukaryota</taxon>
        <taxon>Metazoa</taxon>
        <taxon>Chordata</taxon>
        <taxon>Craniata</taxon>
        <taxon>Vertebrata</taxon>
        <taxon>Euteleostomi</taxon>
        <taxon>Mammalia</taxon>
        <taxon>Eutheria</taxon>
        <taxon>Euarchontoglires</taxon>
        <taxon>Glires</taxon>
        <taxon>Rodentia</taxon>
        <taxon>Myomorpha</taxon>
        <taxon>Muroidea</taxon>
        <taxon>Muridae</taxon>
        <taxon>Murinae</taxon>
        <taxon>Apodemus</taxon>
    </lineage>
</organism>